<accession>A0A840FEQ0</accession>
<name>A0A840FEQ0_9SPHN</name>
<organism evidence="1 2">
    <name type="scientific">Sphingomonas jinjuensis</name>
    <dbReference type="NCBI Taxonomy" id="535907"/>
    <lineage>
        <taxon>Bacteria</taxon>
        <taxon>Pseudomonadati</taxon>
        <taxon>Pseudomonadota</taxon>
        <taxon>Alphaproteobacteria</taxon>
        <taxon>Sphingomonadales</taxon>
        <taxon>Sphingomonadaceae</taxon>
        <taxon>Sphingomonas</taxon>
    </lineage>
</organism>
<comment type="caution">
    <text evidence="1">The sequence shown here is derived from an EMBL/GenBank/DDBJ whole genome shotgun (WGS) entry which is preliminary data.</text>
</comment>
<dbReference type="Proteomes" id="UP000529795">
    <property type="component" value="Unassembled WGS sequence"/>
</dbReference>
<protein>
    <submittedName>
        <fullName evidence="1">Uncharacterized protein</fullName>
    </submittedName>
</protein>
<evidence type="ECO:0000313" key="1">
    <source>
        <dbReference type="EMBL" id="MBB4154696.1"/>
    </source>
</evidence>
<proteinExistence type="predicted"/>
<evidence type="ECO:0000313" key="2">
    <source>
        <dbReference type="Proteomes" id="UP000529795"/>
    </source>
</evidence>
<sequence>MSLSTTLVMLNLFQHLSVARLRPEILKQVQDDGVREAAA</sequence>
<gene>
    <name evidence="1" type="ORF">GGQ80_002612</name>
</gene>
<dbReference type="EMBL" id="JACIEV010000007">
    <property type="protein sequence ID" value="MBB4154696.1"/>
    <property type="molecule type" value="Genomic_DNA"/>
</dbReference>
<dbReference type="AlphaFoldDB" id="A0A840FEQ0"/>
<reference evidence="1 2" key="1">
    <citation type="submission" date="2020-08" db="EMBL/GenBank/DDBJ databases">
        <title>Genomic Encyclopedia of Type Strains, Phase IV (KMG-IV): sequencing the most valuable type-strain genomes for metagenomic binning, comparative biology and taxonomic classification.</title>
        <authorList>
            <person name="Goeker M."/>
        </authorList>
    </citation>
    <scope>NUCLEOTIDE SEQUENCE [LARGE SCALE GENOMIC DNA]</scope>
    <source>
        <strain evidence="1 2">YC6723</strain>
    </source>
</reference>
<keyword evidence="2" id="KW-1185">Reference proteome</keyword>